<dbReference type="Gene3D" id="3.10.450.50">
    <property type="match status" value="1"/>
</dbReference>
<dbReference type="SUPFAM" id="SSF54427">
    <property type="entry name" value="NTF2-like"/>
    <property type="match status" value="1"/>
</dbReference>
<dbReference type="EMBL" id="CAJNOV010000642">
    <property type="protein sequence ID" value="CAF1033180.1"/>
    <property type="molecule type" value="Genomic_DNA"/>
</dbReference>
<reference evidence="1" key="1">
    <citation type="submission" date="2021-02" db="EMBL/GenBank/DDBJ databases">
        <authorList>
            <person name="Nowell W R."/>
        </authorList>
    </citation>
    <scope>NUCLEOTIDE SEQUENCE</scope>
</reference>
<organism evidence="1 6">
    <name type="scientific">Rotaria magnacalcarata</name>
    <dbReference type="NCBI Taxonomy" id="392030"/>
    <lineage>
        <taxon>Eukaryota</taxon>
        <taxon>Metazoa</taxon>
        <taxon>Spiralia</taxon>
        <taxon>Gnathifera</taxon>
        <taxon>Rotifera</taxon>
        <taxon>Eurotatoria</taxon>
        <taxon>Bdelloidea</taxon>
        <taxon>Philodinida</taxon>
        <taxon>Philodinidae</taxon>
        <taxon>Rotaria</taxon>
    </lineage>
</organism>
<evidence type="ECO:0000313" key="1">
    <source>
        <dbReference type="EMBL" id="CAF1033180.1"/>
    </source>
</evidence>
<dbReference type="InterPro" id="IPR032710">
    <property type="entry name" value="NTF2-like_dom_sf"/>
</dbReference>
<dbReference type="OrthoDB" id="9992603at2759"/>
<proteinExistence type="predicted"/>
<evidence type="ECO:0000313" key="4">
    <source>
        <dbReference type="EMBL" id="CAF3952409.1"/>
    </source>
</evidence>
<evidence type="ECO:0000313" key="3">
    <source>
        <dbReference type="EMBL" id="CAF2058825.1"/>
    </source>
</evidence>
<comment type="caution">
    <text evidence="1">The sequence shown here is derived from an EMBL/GenBank/DDBJ whole genome shotgun (WGS) entry which is preliminary data.</text>
</comment>
<dbReference type="Proteomes" id="UP000663887">
    <property type="component" value="Unassembled WGS sequence"/>
</dbReference>
<dbReference type="EMBL" id="CAJNOW010002079">
    <property type="protein sequence ID" value="CAF1340371.1"/>
    <property type="molecule type" value="Genomic_DNA"/>
</dbReference>
<name>A0A814J823_9BILA</name>
<gene>
    <name evidence="1" type="ORF">CJN711_LOCUS3905</name>
    <name evidence="5" type="ORF">GIL414_LOCUS61807</name>
    <name evidence="2" type="ORF">KQP761_LOCUS6706</name>
    <name evidence="4" type="ORF">UXM345_LOCUS13413</name>
    <name evidence="3" type="ORF">XDN619_LOCUS10207</name>
</gene>
<accession>A0A814J823</accession>
<dbReference type="Proteomes" id="UP000663834">
    <property type="component" value="Unassembled WGS sequence"/>
</dbReference>
<dbReference type="EMBL" id="CAJOBF010001453">
    <property type="protein sequence ID" value="CAF3952409.1"/>
    <property type="molecule type" value="Genomic_DNA"/>
</dbReference>
<dbReference type="EMBL" id="CAJOBJ010244674">
    <property type="protein sequence ID" value="CAF5082604.1"/>
    <property type="molecule type" value="Genomic_DNA"/>
</dbReference>
<dbReference type="Proteomes" id="UP000663842">
    <property type="component" value="Unassembled WGS sequence"/>
</dbReference>
<sequence>MTIHTLLLEYISAYNEHDINKIVSFLHPDCRVIFDGQVIMTGVEAMRPSYEHDFLNSQANAIILECNEDTNNKDRIHVVFKTHDNRLVDVTYIFELKKDDDEFHNQKMIEHIIHSVKHQQDSQ</sequence>
<evidence type="ECO:0000313" key="6">
    <source>
        <dbReference type="Proteomes" id="UP000663855"/>
    </source>
</evidence>
<dbReference type="EMBL" id="CAJNRG010003609">
    <property type="protein sequence ID" value="CAF2058825.1"/>
    <property type="molecule type" value="Genomic_DNA"/>
</dbReference>
<dbReference type="AlphaFoldDB" id="A0A814J823"/>
<dbReference type="Proteomes" id="UP000681720">
    <property type="component" value="Unassembled WGS sequence"/>
</dbReference>
<protein>
    <recommendedName>
        <fullName evidence="7">Nuclear transport factor 2 family protein</fullName>
    </recommendedName>
</protein>
<dbReference type="Proteomes" id="UP000663855">
    <property type="component" value="Unassembled WGS sequence"/>
</dbReference>
<evidence type="ECO:0000313" key="5">
    <source>
        <dbReference type="EMBL" id="CAF5082604.1"/>
    </source>
</evidence>
<evidence type="ECO:0008006" key="7">
    <source>
        <dbReference type="Google" id="ProtNLM"/>
    </source>
</evidence>
<evidence type="ECO:0000313" key="2">
    <source>
        <dbReference type="EMBL" id="CAF1340371.1"/>
    </source>
</evidence>